<accession>A0ABS5AAC3</accession>
<sequence length="47" mass="5162">MPSRVPTPSRCCSPTSRSRAAKYSRCARTCAGVTGAMRARFRAQKSR</sequence>
<comment type="caution">
    <text evidence="1">The sequence shown here is derived from an EMBL/GenBank/DDBJ whole genome shotgun (WGS) entry which is preliminary data.</text>
</comment>
<dbReference type="Proteomes" id="UP001519363">
    <property type="component" value="Unassembled WGS sequence"/>
</dbReference>
<proteinExistence type="predicted"/>
<protein>
    <submittedName>
        <fullName evidence="1">Uncharacterized protein</fullName>
    </submittedName>
</protein>
<evidence type="ECO:0000313" key="2">
    <source>
        <dbReference type="Proteomes" id="UP001519363"/>
    </source>
</evidence>
<dbReference type="EMBL" id="JAGIOO010000001">
    <property type="protein sequence ID" value="MBP2473256.1"/>
    <property type="molecule type" value="Genomic_DNA"/>
</dbReference>
<reference evidence="1 2" key="1">
    <citation type="submission" date="2021-03" db="EMBL/GenBank/DDBJ databases">
        <title>Sequencing the genomes of 1000 actinobacteria strains.</title>
        <authorList>
            <person name="Klenk H.-P."/>
        </authorList>
    </citation>
    <scope>NUCLEOTIDE SEQUENCE [LARGE SCALE GENOMIC DNA]</scope>
    <source>
        <strain evidence="1 2">DSM 44580</strain>
    </source>
</reference>
<name>A0ABS5AAC3_9PSEU</name>
<dbReference type="RefSeq" id="WP_158103700.1">
    <property type="nucleotide sequence ID" value="NZ_JAGIOO010000001.1"/>
</dbReference>
<keyword evidence="2" id="KW-1185">Reference proteome</keyword>
<organism evidence="1 2">
    <name type="scientific">Crossiella equi</name>
    <dbReference type="NCBI Taxonomy" id="130796"/>
    <lineage>
        <taxon>Bacteria</taxon>
        <taxon>Bacillati</taxon>
        <taxon>Actinomycetota</taxon>
        <taxon>Actinomycetes</taxon>
        <taxon>Pseudonocardiales</taxon>
        <taxon>Pseudonocardiaceae</taxon>
        <taxon>Crossiella</taxon>
    </lineage>
</organism>
<evidence type="ECO:0000313" key="1">
    <source>
        <dbReference type="EMBL" id="MBP2473256.1"/>
    </source>
</evidence>
<gene>
    <name evidence="1" type="ORF">JOF53_002128</name>
</gene>